<dbReference type="InterPro" id="IPR029063">
    <property type="entry name" value="SAM-dependent_MTases_sf"/>
</dbReference>
<dbReference type="InterPro" id="IPR011990">
    <property type="entry name" value="TPR-like_helical_dom_sf"/>
</dbReference>
<name>A0A5C1DDH3_9NEIS</name>
<organism evidence="3 4">
    <name type="scientific">Chromobacterium paludis</name>
    <dbReference type="NCBI Taxonomy" id="2605945"/>
    <lineage>
        <taxon>Bacteria</taxon>
        <taxon>Pseudomonadati</taxon>
        <taxon>Pseudomonadota</taxon>
        <taxon>Betaproteobacteria</taxon>
        <taxon>Neisseriales</taxon>
        <taxon>Chromobacteriaceae</taxon>
        <taxon>Chromobacterium</taxon>
    </lineage>
</organism>
<dbReference type="SUPFAM" id="SSF53335">
    <property type="entry name" value="S-adenosyl-L-methionine-dependent methyltransferases"/>
    <property type="match status" value="1"/>
</dbReference>
<keyword evidence="1" id="KW-0802">TPR repeat</keyword>
<keyword evidence="3" id="KW-0489">Methyltransferase</keyword>
<dbReference type="EMBL" id="CP043473">
    <property type="protein sequence ID" value="QEL54782.1"/>
    <property type="molecule type" value="Genomic_DNA"/>
</dbReference>
<gene>
    <name evidence="3" type="ORF">FYK34_03970</name>
</gene>
<proteinExistence type="predicted"/>
<dbReference type="Gene3D" id="3.40.50.150">
    <property type="entry name" value="Vaccinia Virus protein VP39"/>
    <property type="match status" value="1"/>
</dbReference>
<dbReference type="SMART" id="SM00028">
    <property type="entry name" value="TPR"/>
    <property type="match status" value="1"/>
</dbReference>
<evidence type="ECO:0000313" key="3">
    <source>
        <dbReference type="EMBL" id="QEL54782.1"/>
    </source>
</evidence>
<dbReference type="GO" id="GO:0032259">
    <property type="term" value="P:methylation"/>
    <property type="evidence" value="ECO:0007669"/>
    <property type="project" value="UniProtKB-KW"/>
</dbReference>
<dbReference type="RefSeq" id="WP_149295160.1">
    <property type="nucleotide sequence ID" value="NZ_CP043473.1"/>
</dbReference>
<protein>
    <submittedName>
        <fullName evidence="3">Methyltransferase domain-containing protein</fullName>
    </submittedName>
</protein>
<keyword evidence="4" id="KW-1185">Reference proteome</keyword>
<dbReference type="Proteomes" id="UP000322079">
    <property type="component" value="Chromosome"/>
</dbReference>
<evidence type="ECO:0000313" key="4">
    <source>
        <dbReference type="Proteomes" id="UP000322079"/>
    </source>
</evidence>
<dbReference type="CDD" id="cd02440">
    <property type="entry name" value="AdoMet_MTases"/>
    <property type="match status" value="1"/>
</dbReference>
<dbReference type="Pfam" id="PF08241">
    <property type="entry name" value="Methyltransf_11"/>
    <property type="match status" value="1"/>
</dbReference>
<dbReference type="AlphaFoldDB" id="A0A5C1DDH3"/>
<evidence type="ECO:0000259" key="2">
    <source>
        <dbReference type="Pfam" id="PF08241"/>
    </source>
</evidence>
<dbReference type="KEGG" id="chrm:FYK34_03970"/>
<dbReference type="Gene3D" id="1.25.40.10">
    <property type="entry name" value="Tetratricopeptide repeat domain"/>
    <property type="match status" value="1"/>
</dbReference>
<dbReference type="PROSITE" id="PS50005">
    <property type="entry name" value="TPR"/>
    <property type="match status" value="1"/>
</dbReference>
<sequence>MKLALEFLRGKGIEFGRGAHNPLAPDNCISIAPCNGVEYMEENDLDDYRYHFSLQMHYHSSVTRVDVVAEADQIPFIEDNSLDYIATSHVLEHIPDIFSAWHEWWRVLKPGGVNFMIVPKRIALEDDTIRPISSLNDFTNAFIRKIKPKDLPDMPWRGHYHVFTLQSLLDAVNWYNQQGMGMWELAALEESDTKVGNGHTLVLKKTLHLPDIQDTAMLLGQFFSDDDHVKTKEAAKQILSLNFRIHEAWFMLAIAELSTGETQAAIQAITQALILQPRNIEYNSIYQNITKCAFQYPTSLIDYYARMI</sequence>
<feature type="repeat" description="TPR" evidence="1">
    <location>
        <begin position="246"/>
        <end position="279"/>
    </location>
</feature>
<dbReference type="InterPro" id="IPR019734">
    <property type="entry name" value="TPR_rpt"/>
</dbReference>
<feature type="domain" description="Methyltransferase type 11" evidence="2">
    <location>
        <begin position="67"/>
        <end position="113"/>
    </location>
</feature>
<keyword evidence="3" id="KW-0808">Transferase</keyword>
<dbReference type="InterPro" id="IPR013216">
    <property type="entry name" value="Methyltransf_11"/>
</dbReference>
<dbReference type="SUPFAM" id="SSF48452">
    <property type="entry name" value="TPR-like"/>
    <property type="match status" value="1"/>
</dbReference>
<accession>A0A5C1DDH3</accession>
<evidence type="ECO:0000256" key="1">
    <source>
        <dbReference type="PROSITE-ProRule" id="PRU00339"/>
    </source>
</evidence>
<reference evidence="3 4" key="1">
    <citation type="submission" date="2019-08" db="EMBL/GenBank/DDBJ databases">
        <title>Chromobacterium paludis, a novel bacterium isolated from a Maryland marsh pond.</title>
        <authorList>
            <person name="Blackburn M.B."/>
            <person name="Gundersen-Rindal D.E."/>
        </authorList>
    </citation>
    <scope>NUCLEOTIDE SEQUENCE [LARGE SCALE GENOMIC DNA]</scope>
    <source>
        <strain evidence="4">IIBBL 257-1</strain>
    </source>
</reference>
<dbReference type="GO" id="GO:0008757">
    <property type="term" value="F:S-adenosylmethionine-dependent methyltransferase activity"/>
    <property type="evidence" value="ECO:0007669"/>
    <property type="project" value="InterPro"/>
</dbReference>